<name>A0A344L4T7_9PSEU</name>
<dbReference type="CDD" id="cd02440">
    <property type="entry name" value="AdoMet_MTases"/>
    <property type="match status" value="1"/>
</dbReference>
<keyword evidence="3" id="KW-0489">Methyltransferase</keyword>
<dbReference type="AlphaFoldDB" id="A0A344L4T7"/>
<dbReference type="GO" id="GO:0032259">
    <property type="term" value="P:methylation"/>
    <property type="evidence" value="ECO:0007669"/>
    <property type="project" value="UniProtKB-KW"/>
</dbReference>
<dbReference type="PANTHER" id="PTHR43591:SF24">
    <property type="entry name" value="2-METHOXY-6-POLYPRENYL-1,4-BENZOQUINOL METHYLASE, MITOCHONDRIAL"/>
    <property type="match status" value="1"/>
</dbReference>
<dbReference type="PANTHER" id="PTHR43591">
    <property type="entry name" value="METHYLTRANSFERASE"/>
    <property type="match status" value="1"/>
</dbReference>
<evidence type="ECO:0000313" key="3">
    <source>
        <dbReference type="EMBL" id="AXB43061.1"/>
    </source>
</evidence>
<evidence type="ECO:0000313" key="4">
    <source>
        <dbReference type="Proteomes" id="UP000250434"/>
    </source>
</evidence>
<dbReference type="Proteomes" id="UP000250434">
    <property type="component" value="Chromosome"/>
</dbReference>
<dbReference type="EMBL" id="CP015163">
    <property type="protein sequence ID" value="AXB43061.1"/>
    <property type="molecule type" value="Genomic_DNA"/>
</dbReference>
<dbReference type="RefSeq" id="WP_113692310.1">
    <property type="nucleotide sequence ID" value="NZ_CP015163.1"/>
</dbReference>
<reference evidence="3 4" key="1">
    <citation type="submission" date="2016-04" db="EMBL/GenBank/DDBJ databases">
        <title>Complete genome sequence and analysis of deep-sea sediment isolate, Amycolatopsis sp. WP1.</title>
        <authorList>
            <person name="Wang H."/>
            <person name="Chen S."/>
            <person name="Wu Q."/>
        </authorList>
    </citation>
    <scope>NUCLEOTIDE SEQUENCE [LARGE SCALE GENOMIC DNA]</scope>
    <source>
        <strain evidence="3 4">WP1</strain>
    </source>
</reference>
<keyword evidence="4" id="KW-1185">Reference proteome</keyword>
<dbReference type="Pfam" id="PF13649">
    <property type="entry name" value="Methyltransf_25"/>
    <property type="match status" value="1"/>
</dbReference>
<dbReference type="InterPro" id="IPR041698">
    <property type="entry name" value="Methyltransf_25"/>
</dbReference>
<dbReference type="OrthoDB" id="7032234at2"/>
<accession>A0A344L4T7</accession>
<keyword evidence="3" id="KW-0808">Transferase</keyword>
<proteinExistence type="predicted"/>
<evidence type="ECO:0000259" key="2">
    <source>
        <dbReference type="Pfam" id="PF13649"/>
    </source>
</evidence>
<protein>
    <submittedName>
        <fullName evidence="3">Methylase</fullName>
    </submittedName>
</protein>
<evidence type="ECO:0000256" key="1">
    <source>
        <dbReference type="SAM" id="MobiDB-lite"/>
    </source>
</evidence>
<organism evidence="3 4">
    <name type="scientific">Amycolatopsis albispora</name>
    <dbReference type="NCBI Taxonomy" id="1804986"/>
    <lineage>
        <taxon>Bacteria</taxon>
        <taxon>Bacillati</taxon>
        <taxon>Actinomycetota</taxon>
        <taxon>Actinomycetes</taxon>
        <taxon>Pseudonocardiales</taxon>
        <taxon>Pseudonocardiaceae</taxon>
        <taxon>Amycolatopsis</taxon>
    </lineage>
</organism>
<gene>
    <name evidence="3" type="ORF">A4R43_11305</name>
</gene>
<feature type="compositionally biased region" description="Basic and acidic residues" evidence="1">
    <location>
        <begin position="162"/>
        <end position="180"/>
    </location>
</feature>
<dbReference type="InterPro" id="IPR029063">
    <property type="entry name" value="SAM-dependent_MTases_sf"/>
</dbReference>
<dbReference type="Gene3D" id="3.40.50.150">
    <property type="entry name" value="Vaccinia Virus protein VP39"/>
    <property type="match status" value="1"/>
</dbReference>
<feature type="region of interest" description="Disordered" evidence="1">
    <location>
        <begin position="160"/>
        <end position="180"/>
    </location>
</feature>
<sequence>MNPEFAGGVFSAAGAEFADWYARLWRPLGELTVAVTRPAPGDRVLDACCGSGASAVPAALAVGPSGHVDAVDVAEGLLAQGRAHAAGLTQLEFTRHDVLTWTAEPYDLVQCVYGVFFFPDMDAGARRLVSLVRPGGRFAVTTWRRSNMARIVPIAQAAAAAERPEADRPDGRAGGPERIDTPEKLTDWLTGLGLTGITVEPVEFVQPLHPEDAWKLYLGAAMRAFLTGLDEAAVARVKERFLAGLAEAGITTLDCGSLIAVGRVPA</sequence>
<dbReference type="GO" id="GO:0008168">
    <property type="term" value="F:methyltransferase activity"/>
    <property type="evidence" value="ECO:0007669"/>
    <property type="project" value="UniProtKB-KW"/>
</dbReference>
<dbReference type="KEGG" id="aab:A4R43_11305"/>
<dbReference type="SUPFAM" id="SSF53335">
    <property type="entry name" value="S-adenosyl-L-methionine-dependent methyltransferases"/>
    <property type="match status" value="1"/>
</dbReference>
<feature type="domain" description="Methyltransferase" evidence="2">
    <location>
        <begin position="44"/>
        <end position="136"/>
    </location>
</feature>